<dbReference type="Proteomes" id="UP000481861">
    <property type="component" value="Unassembled WGS sequence"/>
</dbReference>
<sequence length="107" mass="11575">MTFPQCLTRAAHRRRRPRKAASFTGLFHMLPFAGGVTQRLSLRCAGRAAAGSAIPRMPTTHSYHRGAPASKTRWSSAKSSPCGVDCRPSRRPPVPAIGWPPVLRAAS</sequence>
<protein>
    <submittedName>
        <fullName evidence="2">Uncharacterized protein</fullName>
    </submittedName>
</protein>
<dbReference type="AlphaFoldDB" id="A0A7C8MIJ8"/>
<accession>A0A7C8MIJ8</accession>
<evidence type="ECO:0000256" key="1">
    <source>
        <dbReference type="SAM" id="MobiDB-lite"/>
    </source>
</evidence>
<evidence type="ECO:0000313" key="3">
    <source>
        <dbReference type="Proteomes" id="UP000481861"/>
    </source>
</evidence>
<dbReference type="EMBL" id="JAADJZ010000003">
    <property type="protein sequence ID" value="KAF2876343.1"/>
    <property type="molecule type" value="Genomic_DNA"/>
</dbReference>
<organism evidence="2 3">
    <name type="scientific">Massariosphaeria phaeospora</name>
    <dbReference type="NCBI Taxonomy" id="100035"/>
    <lineage>
        <taxon>Eukaryota</taxon>
        <taxon>Fungi</taxon>
        <taxon>Dikarya</taxon>
        <taxon>Ascomycota</taxon>
        <taxon>Pezizomycotina</taxon>
        <taxon>Dothideomycetes</taxon>
        <taxon>Pleosporomycetidae</taxon>
        <taxon>Pleosporales</taxon>
        <taxon>Pleosporales incertae sedis</taxon>
        <taxon>Massariosphaeria</taxon>
    </lineage>
</organism>
<proteinExistence type="predicted"/>
<comment type="caution">
    <text evidence="2">The sequence shown here is derived from an EMBL/GenBank/DDBJ whole genome shotgun (WGS) entry which is preliminary data.</text>
</comment>
<feature type="region of interest" description="Disordered" evidence="1">
    <location>
        <begin position="51"/>
        <end position="107"/>
    </location>
</feature>
<keyword evidence="3" id="KW-1185">Reference proteome</keyword>
<gene>
    <name evidence="2" type="ORF">BDV95DRAFT_560515</name>
</gene>
<name>A0A7C8MIJ8_9PLEO</name>
<evidence type="ECO:0000313" key="2">
    <source>
        <dbReference type="EMBL" id="KAF2876343.1"/>
    </source>
</evidence>
<reference evidence="2 3" key="1">
    <citation type="submission" date="2020-01" db="EMBL/GenBank/DDBJ databases">
        <authorList>
            <consortium name="DOE Joint Genome Institute"/>
            <person name="Haridas S."/>
            <person name="Albert R."/>
            <person name="Binder M."/>
            <person name="Bloem J."/>
            <person name="Labutti K."/>
            <person name="Salamov A."/>
            <person name="Andreopoulos B."/>
            <person name="Baker S.E."/>
            <person name="Barry K."/>
            <person name="Bills G."/>
            <person name="Bluhm B.H."/>
            <person name="Cannon C."/>
            <person name="Castanera R."/>
            <person name="Culley D.E."/>
            <person name="Daum C."/>
            <person name="Ezra D."/>
            <person name="Gonzalez J.B."/>
            <person name="Henrissat B."/>
            <person name="Kuo A."/>
            <person name="Liang C."/>
            <person name="Lipzen A."/>
            <person name="Lutzoni F."/>
            <person name="Magnuson J."/>
            <person name="Mondo S."/>
            <person name="Nolan M."/>
            <person name="Ohm R."/>
            <person name="Pangilinan J."/>
            <person name="Park H.-J.H."/>
            <person name="Ramirez L."/>
            <person name="Alfaro M."/>
            <person name="Sun H."/>
            <person name="Tritt A."/>
            <person name="Yoshinaga Y."/>
            <person name="Zwiers L.-H.L."/>
            <person name="Turgeon B.G."/>
            <person name="Goodwin S.B."/>
            <person name="Spatafora J.W."/>
            <person name="Crous P.W."/>
            <person name="Grigoriev I.V."/>
        </authorList>
    </citation>
    <scope>NUCLEOTIDE SEQUENCE [LARGE SCALE GENOMIC DNA]</scope>
    <source>
        <strain evidence="2 3">CBS 611.86</strain>
    </source>
</reference>